<dbReference type="AlphaFoldDB" id="A0A9P5YS11"/>
<keyword evidence="2" id="KW-1185">Reference proteome</keyword>
<gene>
    <name evidence="1" type="ORF">BDN70DRAFT_447536</name>
</gene>
<evidence type="ECO:0000313" key="2">
    <source>
        <dbReference type="Proteomes" id="UP000807469"/>
    </source>
</evidence>
<accession>A0A9P5YS11</accession>
<dbReference type="Proteomes" id="UP000807469">
    <property type="component" value="Unassembled WGS sequence"/>
</dbReference>
<comment type="caution">
    <text evidence="1">The sequence shown here is derived from an EMBL/GenBank/DDBJ whole genome shotgun (WGS) entry which is preliminary data.</text>
</comment>
<dbReference type="EMBL" id="MU155516">
    <property type="protein sequence ID" value="KAF9472610.1"/>
    <property type="molecule type" value="Genomic_DNA"/>
</dbReference>
<reference evidence="1" key="1">
    <citation type="submission" date="2020-11" db="EMBL/GenBank/DDBJ databases">
        <authorList>
            <consortium name="DOE Joint Genome Institute"/>
            <person name="Ahrendt S."/>
            <person name="Riley R."/>
            <person name="Andreopoulos W."/>
            <person name="Labutti K."/>
            <person name="Pangilinan J."/>
            <person name="Ruiz-Duenas F.J."/>
            <person name="Barrasa J.M."/>
            <person name="Sanchez-Garcia M."/>
            <person name="Camarero S."/>
            <person name="Miyauchi S."/>
            <person name="Serrano A."/>
            <person name="Linde D."/>
            <person name="Babiker R."/>
            <person name="Drula E."/>
            <person name="Ayuso-Fernandez I."/>
            <person name="Pacheco R."/>
            <person name="Padilla G."/>
            <person name="Ferreira P."/>
            <person name="Barriuso J."/>
            <person name="Kellner H."/>
            <person name="Castanera R."/>
            <person name="Alfaro M."/>
            <person name="Ramirez L."/>
            <person name="Pisabarro A.G."/>
            <person name="Kuo A."/>
            <person name="Tritt A."/>
            <person name="Lipzen A."/>
            <person name="He G."/>
            <person name="Yan M."/>
            <person name="Ng V."/>
            <person name="Cullen D."/>
            <person name="Martin F."/>
            <person name="Rosso M.-N."/>
            <person name="Henrissat B."/>
            <person name="Hibbett D."/>
            <person name="Martinez A.T."/>
            <person name="Grigoriev I.V."/>
        </authorList>
    </citation>
    <scope>NUCLEOTIDE SEQUENCE</scope>
    <source>
        <strain evidence="1">CIRM-BRFM 674</strain>
    </source>
</reference>
<sequence length="593" mass="67789">MPSEPAISLLDLPNELLLYILSSQNGLSSKDIYNVAFISRRLLSLSLNLFLSNEGIRNPEEETSIYVLRWSSPATDGQPDALAALNALPDISRIKRFRCFFQDPSAKSSRNFVQQAFDLSNAVTRVSRFVNKLRQVDVAEIYLVWDPYYVSKDKHTTDVPLNEVMRWTEAFRMMVNSILEKGCMSLTIQYDPSFLLLFHFRSTGPVQKAFSYLKSREDHFLLRWELEQREGKSSSVEIDRAALLSSVAQAKQSITSLSIHSPALLTPPFVNWTLSLLHSQQNLTSLSFAYISFPKETWALVLPIIADAVSTRLTKLQFLRNCPHLDSIDLLHFIAHLPNLTSLSIDRTFRVRFQNFKSESKSLFSGTYFLPKFLRLSVLKAPVELVSILIGTNTPPPAWKLNGSLSLPNLRELTVYPSSLLIHPPSYVTSSIVVNELLAKLKTRPSSRGLVFSLDAQMEFTDFQPVFSYIQNINNRREFQRALWETLSEDDVQKLTESGPGSTPHICFDYISHLILYKFNPQHPDEKPRSLCLWLHTLFPRVERLTFTCRLDAQPHQDVHMDDETIQSLIKSLQEICLTVRVLVVDEKSYAIR</sequence>
<name>A0A9P5YS11_9AGAR</name>
<evidence type="ECO:0000313" key="1">
    <source>
        <dbReference type="EMBL" id="KAF9472610.1"/>
    </source>
</evidence>
<organism evidence="1 2">
    <name type="scientific">Pholiota conissans</name>
    <dbReference type="NCBI Taxonomy" id="109636"/>
    <lineage>
        <taxon>Eukaryota</taxon>
        <taxon>Fungi</taxon>
        <taxon>Dikarya</taxon>
        <taxon>Basidiomycota</taxon>
        <taxon>Agaricomycotina</taxon>
        <taxon>Agaricomycetes</taxon>
        <taxon>Agaricomycetidae</taxon>
        <taxon>Agaricales</taxon>
        <taxon>Agaricineae</taxon>
        <taxon>Strophariaceae</taxon>
        <taxon>Pholiota</taxon>
    </lineage>
</organism>
<dbReference type="OrthoDB" id="3054030at2759"/>
<proteinExistence type="predicted"/>
<evidence type="ECO:0008006" key="3">
    <source>
        <dbReference type="Google" id="ProtNLM"/>
    </source>
</evidence>
<protein>
    <recommendedName>
        <fullName evidence="3">F-box domain-containing protein</fullName>
    </recommendedName>
</protein>